<dbReference type="EMBL" id="AP012319">
    <property type="protein sequence ID" value="BAL88709.1"/>
    <property type="molecule type" value="Genomic_DNA"/>
</dbReference>
<dbReference type="RefSeq" id="WP_014443603.1">
    <property type="nucleotide sequence ID" value="NC_017093.1"/>
</dbReference>
<dbReference type="AlphaFoldDB" id="I0H6S2"/>
<dbReference type="STRING" id="512565.AMIS_34890"/>
<dbReference type="eggNOG" id="COG2315">
    <property type="taxonomic scope" value="Bacteria"/>
</dbReference>
<sequence>MSRPGDVPPEILDRLRPICGGLPETHEEPAWIGVRWRIRARTFAHVYMPDLDRYPAYAHPQVAGEPPTVMTFRAPAGELLGLISGGFPFVRAAWGSNVVVAYLGDHTDWTEVAELVTDSYCEMAPRFLSARVVLPPPGR</sequence>
<evidence type="ECO:0000313" key="2">
    <source>
        <dbReference type="Proteomes" id="UP000007882"/>
    </source>
</evidence>
<keyword evidence="2" id="KW-1185">Reference proteome</keyword>
<evidence type="ECO:0008006" key="3">
    <source>
        <dbReference type="Google" id="ProtNLM"/>
    </source>
</evidence>
<protein>
    <recommendedName>
        <fullName evidence="3">YjbR protein</fullName>
    </recommendedName>
</protein>
<dbReference type="Proteomes" id="UP000007882">
    <property type="component" value="Chromosome"/>
</dbReference>
<reference evidence="1 2" key="1">
    <citation type="submission" date="2012-02" db="EMBL/GenBank/DDBJ databases">
        <title>Complete genome sequence of Actinoplanes missouriensis 431 (= NBRC 102363).</title>
        <authorList>
            <person name="Ohnishi Y."/>
            <person name="Ishikawa J."/>
            <person name="Sekine M."/>
            <person name="Hosoyama A."/>
            <person name="Harada T."/>
            <person name="Narita H."/>
            <person name="Hata T."/>
            <person name="Konno Y."/>
            <person name="Tutikane K."/>
            <person name="Fujita N."/>
            <person name="Horinouchi S."/>
            <person name="Hayakawa M."/>
        </authorList>
    </citation>
    <scope>NUCLEOTIDE SEQUENCE [LARGE SCALE GENOMIC DNA]</scope>
    <source>
        <strain evidence="2">ATCC 14538 / DSM 43046 / CBS 188.64 / JCM 3121 / NBRC 102363 / NCIMB 12654 / NRRL B-3342 / UNCC 431</strain>
    </source>
</reference>
<gene>
    <name evidence="1" type="ordered locus">AMIS_34890</name>
</gene>
<name>I0H6S2_ACTM4</name>
<accession>I0H6S2</accession>
<dbReference type="OrthoDB" id="8479417at2"/>
<dbReference type="KEGG" id="ams:AMIS_34890"/>
<evidence type="ECO:0000313" key="1">
    <source>
        <dbReference type="EMBL" id="BAL88709.1"/>
    </source>
</evidence>
<organism evidence="1 2">
    <name type="scientific">Actinoplanes missouriensis (strain ATCC 14538 / DSM 43046 / CBS 188.64 / JCM 3121 / NBRC 102363 / NCIMB 12654 / NRRL B-3342 / UNCC 431)</name>
    <dbReference type="NCBI Taxonomy" id="512565"/>
    <lineage>
        <taxon>Bacteria</taxon>
        <taxon>Bacillati</taxon>
        <taxon>Actinomycetota</taxon>
        <taxon>Actinomycetes</taxon>
        <taxon>Micromonosporales</taxon>
        <taxon>Micromonosporaceae</taxon>
        <taxon>Actinoplanes</taxon>
    </lineage>
</organism>
<dbReference type="Pfam" id="PF04237">
    <property type="entry name" value="YjbR"/>
    <property type="match status" value="1"/>
</dbReference>
<proteinExistence type="predicted"/>
<dbReference type="InterPro" id="IPR058532">
    <property type="entry name" value="YjbR/MT2646/Rv2570-like"/>
</dbReference>
<dbReference type="HOGENOM" id="CLU_141545_0_0_11"/>
<dbReference type="PATRIC" id="fig|512565.3.peg.3487"/>